<reference evidence="2" key="1">
    <citation type="submission" date="2018-05" db="EMBL/GenBank/DDBJ databases">
        <authorList>
            <person name="Lanie J.A."/>
            <person name="Ng W.-L."/>
            <person name="Kazmierczak K.M."/>
            <person name="Andrzejewski T.M."/>
            <person name="Davidsen T.M."/>
            <person name="Wayne K.J."/>
            <person name="Tettelin H."/>
            <person name="Glass J.I."/>
            <person name="Rusch D."/>
            <person name="Podicherti R."/>
            <person name="Tsui H.-C.T."/>
            <person name="Winkler M.E."/>
        </authorList>
    </citation>
    <scope>NUCLEOTIDE SEQUENCE</scope>
</reference>
<dbReference type="InterPro" id="IPR013328">
    <property type="entry name" value="6PGD_dom2"/>
</dbReference>
<accession>A0A382Q2B1</accession>
<protein>
    <recommendedName>
        <fullName evidence="1">Mannitol dehydrogenase C-terminal domain-containing protein</fullName>
    </recommendedName>
</protein>
<gene>
    <name evidence="2" type="ORF">METZ01_LOCUS332420</name>
</gene>
<dbReference type="SUPFAM" id="SSF48179">
    <property type="entry name" value="6-phosphogluconate dehydrogenase C-terminal domain-like"/>
    <property type="match status" value="1"/>
</dbReference>
<feature type="non-terminal residue" evidence="2">
    <location>
        <position position="1"/>
    </location>
</feature>
<dbReference type="AlphaFoldDB" id="A0A382Q2B1"/>
<dbReference type="Pfam" id="PF08125">
    <property type="entry name" value="Mannitol_dh_C"/>
    <property type="match status" value="1"/>
</dbReference>
<proteinExistence type="predicted"/>
<organism evidence="2">
    <name type="scientific">marine metagenome</name>
    <dbReference type="NCBI Taxonomy" id="408172"/>
    <lineage>
        <taxon>unclassified sequences</taxon>
        <taxon>metagenomes</taxon>
        <taxon>ecological metagenomes</taxon>
    </lineage>
</organism>
<sequence>DEKCSVMAEPFIQWIIEDNFIGKRPELEKVGVQFVKDVFPYEESKIRILNGGHLVLSYFGVLKGLKTYDQAINDPKLQEFFFNFERKEVIPALGDKIPFDLEEYMLGIFDRFRNEYIADKLERLTMDGTGKFPIFVLPTMEVCFEKSTIPIHSIEAVASWYVFMRKIHNQELICDYYEPRWDWIKNFLTEDKIDDFVCCNELWGDLPNKFLTFKDKLKEKILELDKQFIIN</sequence>
<dbReference type="InterPro" id="IPR050988">
    <property type="entry name" value="Mannitol_DH/Oxidoreductase"/>
</dbReference>
<name>A0A382Q2B1_9ZZZZ</name>
<dbReference type="GO" id="GO:0016616">
    <property type="term" value="F:oxidoreductase activity, acting on the CH-OH group of donors, NAD or NADP as acceptor"/>
    <property type="evidence" value="ECO:0007669"/>
    <property type="project" value="TreeGrafter"/>
</dbReference>
<evidence type="ECO:0000259" key="1">
    <source>
        <dbReference type="Pfam" id="PF08125"/>
    </source>
</evidence>
<dbReference type="Gene3D" id="1.10.1040.10">
    <property type="entry name" value="N-(1-d-carboxylethyl)-l-norvaline Dehydrogenase, domain 2"/>
    <property type="match status" value="1"/>
</dbReference>
<dbReference type="PANTHER" id="PTHR43362">
    <property type="entry name" value="MANNITOL DEHYDROGENASE DSF1-RELATED"/>
    <property type="match status" value="1"/>
</dbReference>
<dbReference type="PANTHER" id="PTHR43362:SF1">
    <property type="entry name" value="MANNITOL DEHYDROGENASE 2-RELATED"/>
    <property type="match status" value="1"/>
</dbReference>
<feature type="domain" description="Mannitol dehydrogenase C-terminal" evidence="1">
    <location>
        <begin position="37"/>
        <end position="208"/>
    </location>
</feature>
<dbReference type="InterPro" id="IPR036291">
    <property type="entry name" value="NAD(P)-bd_dom_sf"/>
</dbReference>
<dbReference type="InterPro" id="IPR008927">
    <property type="entry name" value="6-PGluconate_DH-like_C_sf"/>
</dbReference>
<dbReference type="SUPFAM" id="SSF51735">
    <property type="entry name" value="NAD(P)-binding Rossmann-fold domains"/>
    <property type="match status" value="1"/>
</dbReference>
<dbReference type="Gene3D" id="3.40.50.720">
    <property type="entry name" value="NAD(P)-binding Rossmann-like Domain"/>
    <property type="match status" value="1"/>
</dbReference>
<evidence type="ECO:0000313" key="2">
    <source>
        <dbReference type="EMBL" id="SVC79566.1"/>
    </source>
</evidence>
<dbReference type="EMBL" id="UINC01111387">
    <property type="protein sequence ID" value="SVC79566.1"/>
    <property type="molecule type" value="Genomic_DNA"/>
</dbReference>
<dbReference type="InterPro" id="IPR013118">
    <property type="entry name" value="Mannitol_DH_C"/>
</dbReference>